<reference evidence="2" key="1">
    <citation type="submission" date="2015-04" db="UniProtKB">
        <authorList>
            <consortium name="EnsemblPlants"/>
        </authorList>
    </citation>
    <scope>IDENTIFICATION</scope>
</reference>
<dbReference type="InterPro" id="IPR011990">
    <property type="entry name" value="TPR-like_helical_dom_sf"/>
</dbReference>
<dbReference type="AlphaFoldDB" id="A0A0D9ZIC3"/>
<dbReference type="SMART" id="SM00028">
    <property type="entry name" value="TPR"/>
    <property type="match status" value="4"/>
</dbReference>
<proteinExistence type="predicted"/>
<dbReference type="Gene3D" id="1.25.40.10">
    <property type="entry name" value="Tetratricopeptide repeat domain"/>
    <property type="match status" value="2"/>
</dbReference>
<evidence type="ECO:0000313" key="3">
    <source>
        <dbReference type="Proteomes" id="UP000026961"/>
    </source>
</evidence>
<name>A0A0D9ZIC3_9ORYZ</name>
<dbReference type="SUPFAM" id="SSF48452">
    <property type="entry name" value="TPR-like"/>
    <property type="match status" value="1"/>
</dbReference>
<reference evidence="2" key="2">
    <citation type="submission" date="2018-05" db="EMBL/GenBank/DDBJ databases">
        <title>OgluRS3 (Oryza glumaepatula Reference Sequence Version 3).</title>
        <authorList>
            <person name="Zhang J."/>
            <person name="Kudrna D."/>
            <person name="Lee S."/>
            <person name="Talag J."/>
            <person name="Welchert J."/>
            <person name="Wing R.A."/>
        </authorList>
    </citation>
    <scope>NUCLEOTIDE SEQUENCE [LARGE SCALE GENOMIC DNA]</scope>
</reference>
<dbReference type="Proteomes" id="UP000026961">
    <property type="component" value="Chromosome 4"/>
</dbReference>
<evidence type="ECO:0000256" key="1">
    <source>
        <dbReference type="PROSITE-ProRule" id="PRU00339"/>
    </source>
</evidence>
<dbReference type="Pfam" id="PF13374">
    <property type="entry name" value="TPR_10"/>
    <property type="match status" value="1"/>
</dbReference>
<dbReference type="Gramene" id="OGLUM04G05870.1">
    <property type="protein sequence ID" value="OGLUM04G05870.1"/>
    <property type="gene ID" value="OGLUM04G05870"/>
</dbReference>
<dbReference type="PANTHER" id="PTHR47689">
    <property type="entry name" value="TETRATRICOPEPTIDE REPEAT (TPR)-LIKE SUPERFAMILY PROTEIN"/>
    <property type="match status" value="1"/>
</dbReference>
<feature type="repeat" description="TPR" evidence="1">
    <location>
        <begin position="177"/>
        <end position="210"/>
    </location>
</feature>
<protein>
    <submittedName>
        <fullName evidence="2">Uncharacterized protein</fullName>
    </submittedName>
</protein>
<dbReference type="PANTHER" id="PTHR47689:SF2">
    <property type="entry name" value="TETRATRICOPEPTIDE REPEAT (TPR)-LIKE SUPERFAMILY PROTEIN"/>
    <property type="match status" value="1"/>
</dbReference>
<evidence type="ECO:0000313" key="2">
    <source>
        <dbReference type="EnsemblPlants" id="OGLUM04G05870.1"/>
    </source>
</evidence>
<keyword evidence="3" id="KW-1185">Reference proteome</keyword>
<dbReference type="STRING" id="40148.A0A0D9ZIC3"/>
<dbReference type="EnsemblPlants" id="OGLUM04G05870.1">
    <property type="protein sequence ID" value="OGLUM04G05870.1"/>
    <property type="gene ID" value="OGLUM04G05870"/>
</dbReference>
<dbReference type="PROSITE" id="PS50005">
    <property type="entry name" value="TPR"/>
    <property type="match status" value="1"/>
</dbReference>
<dbReference type="Pfam" id="PF13424">
    <property type="entry name" value="TPR_12"/>
    <property type="match status" value="1"/>
</dbReference>
<organism evidence="2">
    <name type="scientific">Oryza glumipatula</name>
    <dbReference type="NCBI Taxonomy" id="40148"/>
    <lineage>
        <taxon>Eukaryota</taxon>
        <taxon>Viridiplantae</taxon>
        <taxon>Streptophyta</taxon>
        <taxon>Embryophyta</taxon>
        <taxon>Tracheophyta</taxon>
        <taxon>Spermatophyta</taxon>
        <taxon>Magnoliopsida</taxon>
        <taxon>Liliopsida</taxon>
        <taxon>Poales</taxon>
        <taxon>Poaceae</taxon>
        <taxon>BOP clade</taxon>
        <taxon>Oryzoideae</taxon>
        <taxon>Oryzeae</taxon>
        <taxon>Oryzinae</taxon>
        <taxon>Oryza</taxon>
    </lineage>
</organism>
<dbReference type="InterPro" id="IPR019734">
    <property type="entry name" value="TPR_rpt"/>
</dbReference>
<keyword evidence="1" id="KW-0802">TPR repeat</keyword>
<sequence>MALYRRLLHLRRLQPPAEHASSVASATPRLFPLLTPSRPFAAVSSIPRVEPPLLVVPSGLARDGFFGRRGDRQFFSTVGAVLVGQAAIFLGLCNDSALAQDDSAGLGATRNEQTEENATGLQRIEDGSVVSNEHTVKWRIFTDNARDFRNLDEAEKFFQAALHEAKEGFGLRDPHVASALNNLAEFYRLKKEYEKAELLYLEAIEILEESFGSDDIRVGTALHSLGICYHLQRKFALAQTCYERALKIEGRVMGIGHPEYASTMYLLGKVLSQQGKDAEALIEESIRILEESGLGESPTCIQRMRYLSTGWDSLDTTNAAELLTMTLQTMGKLKESEELLERCLEVRKRILSEEHFQVFEFFTTSFALLAINTDWEVAVTLVHLARLTMLNFISDKEDSDLARSKLVRARLLVNDSIRIAEGILYDSRKDLNKLNNGRTTDRDKIAATSALLQALEVAGLLESGMKNMLTPGEQDLYPVEQALNKCVSLYKEPHTRKFVSKTLKNEYIRCLRRLTGIVQSDFAVSEALTLQGLLAEAQQILEELGHESN</sequence>
<dbReference type="eggNOG" id="KOG1840">
    <property type="taxonomic scope" value="Eukaryota"/>
</dbReference>
<accession>A0A0D9ZIC3</accession>